<keyword evidence="1" id="KW-0812">Transmembrane</keyword>
<protein>
    <submittedName>
        <fullName evidence="2">Uncharacterized protein</fullName>
    </submittedName>
</protein>
<dbReference type="OrthoDB" id="2433869at2"/>
<keyword evidence="1" id="KW-1133">Transmembrane helix</keyword>
<evidence type="ECO:0000313" key="3">
    <source>
        <dbReference type="Proteomes" id="UP000256520"/>
    </source>
</evidence>
<evidence type="ECO:0000313" key="2">
    <source>
        <dbReference type="EMBL" id="RDW21210.1"/>
    </source>
</evidence>
<organism evidence="2 3">
    <name type="scientific">Oceanobacillus chungangensis</name>
    <dbReference type="NCBI Taxonomy" id="1229152"/>
    <lineage>
        <taxon>Bacteria</taxon>
        <taxon>Bacillati</taxon>
        <taxon>Bacillota</taxon>
        <taxon>Bacilli</taxon>
        <taxon>Bacillales</taxon>
        <taxon>Bacillaceae</taxon>
        <taxon>Oceanobacillus</taxon>
    </lineage>
</organism>
<accession>A0A3D8PYH0</accession>
<gene>
    <name evidence="2" type="ORF">CWR45_02900</name>
</gene>
<keyword evidence="1" id="KW-0472">Membrane</keyword>
<reference evidence="3" key="1">
    <citation type="submission" date="2017-11" db="EMBL/GenBank/DDBJ databases">
        <authorList>
            <person name="Zhu W."/>
        </authorList>
    </citation>
    <scope>NUCLEOTIDE SEQUENCE [LARGE SCALE GENOMIC DNA]</scope>
    <source>
        <strain evidence="3">CAU 1051</strain>
    </source>
</reference>
<dbReference type="AlphaFoldDB" id="A0A3D8PYH0"/>
<name>A0A3D8PYH0_9BACI</name>
<feature type="transmembrane region" description="Helical" evidence="1">
    <location>
        <begin position="7"/>
        <end position="26"/>
    </location>
</feature>
<evidence type="ECO:0000256" key="1">
    <source>
        <dbReference type="SAM" id="Phobius"/>
    </source>
</evidence>
<sequence length="413" mass="47420">MRYWKSITIIIIVILTFGVFYIQAAIAGNYNPEFAITTTSGDETVLKNLALLSNYQVDDLIISTEGSKYKEDSSYIDLIVGNYTNPKIKQLQGDHRSFMRGKRDISGLYENEGLLAYAEVNFELHRGEASDFSFDIETLDKESGKKTAFTIDVPEKKIFNYVYIEDVRVVDDVMKVTTSNSVKDDKYRTGQIHIYHFNLTDQKLVKDEIIEAEQEGMDGQLDLVRLLNDYEELGGEKYLAFELEYVEDIDLADENLHHDYYPEYKGSELVVYNLETNEQEEIELPDELQQAMKRIDNTFGNIYVHNSKLHFIEMTDTSMEIMVYNLESGETDSKHSIEIPNADTVMQMGSPIYKIRDDKLYVVNSVISRDMQSSIIAVDLATGDKLSEGSLEVQGKEKDKEIYNLHVYDLVIE</sequence>
<dbReference type="EMBL" id="PIOD01000003">
    <property type="protein sequence ID" value="RDW21210.1"/>
    <property type="molecule type" value="Genomic_DNA"/>
</dbReference>
<proteinExistence type="predicted"/>
<keyword evidence="3" id="KW-1185">Reference proteome</keyword>
<comment type="caution">
    <text evidence="2">The sequence shown here is derived from an EMBL/GenBank/DDBJ whole genome shotgun (WGS) entry which is preliminary data.</text>
</comment>
<dbReference type="Proteomes" id="UP000256520">
    <property type="component" value="Unassembled WGS sequence"/>
</dbReference>
<dbReference type="RefSeq" id="WP_115748308.1">
    <property type="nucleotide sequence ID" value="NZ_PIOD01000003.1"/>
</dbReference>